<evidence type="ECO:0000256" key="3">
    <source>
        <dbReference type="ARBA" id="ARBA00022723"/>
    </source>
</evidence>
<feature type="binding site" description="covalent" evidence="6">
    <location>
        <position position="63"/>
    </location>
    <ligand>
        <name>heme c</name>
        <dbReference type="ChEBI" id="CHEBI:61717"/>
    </ligand>
</feature>
<keyword evidence="8" id="KW-0812">Transmembrane</keyword>
<comment type="caution">
    <text evidence="10">The sequence shown here is derived from an EMBL/GenBank/DDBJ whole genome shotgun (WGS) entry which is preliminary data.</text>
</comment>
<dbReference type="PIRSF" id="PIRSF000025">
    <property type="entry name" value="Cytc_Bsub_c550"/>
    <property type="match status" value="1"/>
</dbReference>
<dbReference type="InterPro" id="IPR054780">
    <property type="entry name" value="Cytochro_C550_firm"/>
</dbReference>
<evidence type="ECO:0000256" key="4">
    <source>
        <dbReference type="ARBA" id="ARBA00022982"/>
    </source>
</evidence>
<evidence type="ECO:0000256" key="6">
    <source>
        <dbReference type="PIRSR" id="PIRSR000025-1"/>
    </source>
</evidence>
<feature type="domain" description="Cytochrome c" evidence="9">
    <location>
        <begin position="50"/>
        <end position="124"/>
    </location>
</feature>
<dbReference type="GO" id="GO:0005506">
    <property type="term" value="F:iron ion binding"/>
    <property type="evidence" value="ECO:0007669"/>
    <property type="project" value="InterPro"/>
</dbReference>
<dbReference type="InterPro" id="IPR036909">
    <property type="entry name" value="Cyt_c-like_dom_sf"/>
</dbReference>
<evidence type="ECO:0000256" key="5">
    <source>
        <dbReference type="ARBA" id="ARBA00023004"/>
    </source>
</evidence>
<keyword evidence="4" id="KW-0249">Electron transport</keyword>
<gene>
    <name evidence="10" type="ORF">HNQ41_002111</name>
</gene>
<sequence>MKGKPLYPFAATAVLGVLLILILSFVGVSQQQEMAEEGDENGTEEVDMTDPIAYGEDLYQDSCIGCHGENLEGAGSNPAIHDLEGRLSQDEIVDIIENGQGSMPAGLETGENAEAIAEYLLDASE</sequence>
<dbReference type="PANTHER" id="PTHR37823:SF4">
    <property type="entry name" value="MENAQUINOL-CYTOCHROME C REDUCTASE CYTOCHROME B_C SUBUNIT"/>
    <property type="match status" value="1"/>
</dbReference>
<dbReference type="RefSeq" id="WP_184664356.1">
    <property type="nucleotide sequence ID" value="NZ_JACHHB010000009.1"/>
</dbReference>
<reference evidence="10 11" key="1">
    <citation type="submission" date="2020-08" db="EMBL/GenBank/DDBJ databases">
        <title>Genomic Encyclopedia of Type Strains, Phase IV (KMG-IV): sequencing the most valuable type-strain genomes for metagenomic binning, comparative biology and taxonomic classification.</title>
        <authorList>
            <person name="Goeker M."/>
        </authorList>
    </citation>
    <scope>NUCLEOTIDE SEQUENCE [LARGE SCALE GENOMIC DNA]</scope>
    <source>
        <strain evidence="10 11">DSM 24696</strain>
    </source>
</reference>
<evidence type="ECO:0000256" key="2">
    <source>
        <dbReference type="ARBA" id="ARBA00022617"/>
    </source>
</evidence>
<feature type="binding site" description="axial binding residue" evidence="7">
    <location>
        <position position="103"/>
    </location>
    <ligand>
        <name>heme c</name>
        <dbReference type="ChEBI" id="CHEBI:61717"/>
    </ligand>
    <ligandPart>
        <name>Fe</name>
        <dbReference type="ChEBI" id="CHEBI:18248"/>
    </ligandPart>
</feature>
<evidence type="ECO:0000256" key="7">
    <source>
        <dbReference type="PIRSR" id="PIRSR000025-2"/>
    </source>
</evidence>
<evidence type="ECO:0000313" key="10">
    <source>
        <dbReference type="EMBL" id="MBB5173921.1"/>
    </source>
</evidence>
<evidence type="ECO:0000256" key="8">
    <source>
        <dbReference type="SAM" id="Phobius"/>
    </source>
</evidence>
<dbReference type="Proteomes" id="UP000551878">
    <property type="component" value="Unassembled WGS sequence"/>
</dbReference>
<keyword evidence="8" id="KW-1133">Transmembrane helix</keyword>
<dbReference type="PANTHER" id="PTHR37823">
    <property type="entry name" value="CYTOCHROME C-553-LIKE"/>
    <property type="match status" value="1"/>
</dbReference>
<dbReference type="GO" id="GO:0009055">
    <property type="term" value="F:electron transfer activity"/>
    <property type="evidence" value="ECO:0007669"/>
    <property type="project" value="InterPro"/>
</dbReference>
<dbReference type="SUPFAM" id="SSF46626">
    <property type="entry name" value="Cytochrome c"/>
    <property type="match status" value="1"/>
</dbReference>
<proteinExistence type="predicted"/>
<dbReference type="AlphaFoldDB" id="A0A840QRH6"/>
<protein>
    <submittedName>
        <fullName evidence="10">Mono/diheme cytochrome c family protein</fullName>
    </submittedName>
</protein>
<dbReference type="Gene3D" id="1.10.760.10">
    <property type="entry name" value="Cytochrome c-like domain"/>
    <property type="match status" value="1"/>
</dbReference>
<dbReference type="InterPro" id="IPR012218">
    <property type="entry name" value="Cyt_c_BACSU-c550-type"/>
</dbReference>
<dbReference type="GO" id="GO:0016020">
    <property type="term" value="C:membrane"/>
    <property type="evidence" value="ECO:0007669"/>
    <property type="project" value="InterPro"/>
</dbReference>
<comment type="PTM">
    <text evidence="6">Binds 1 heme c group covalently per subunit.</text>
</comment>
<keyword evidence="8" id="KW-0472">Membrane</keyword>
<evidence type="ECO:0000259" key="9">
    <source>
        <dbReference type="PROSITE" id="PS51007"/>
    </source>
</evidence>
<feature type="binding site" description="covalent" evidence="6">
    <location>
        <position position="66"/>
    </location>
    <ligand>
        <name>heme c</name>
        <dbReference type="ChEBI" id="CHEBI:61717"/>
    </ligand>
</feature>
<feature type="transmembrane region" description="Helical" evidence="8">
    <location>
        <begin position="6"/>
        <end position="28"/>
    </location>
</feature>
<organism evidence="10 11">
    <name type="scientific">Texcoconibacillus texcoconensis</name>
    <dbReference type="NCBI Taxonomy" id="1095777"/>
    <lineage>
        <taxon>Bacteria</taxon>
        <taxon>Bacillati</taxon>
        <taxon>Bacillota</taxon>
        <taxon>Bacilli</taxon>
        <taxon>Bacillales</taxon>
        <taxon>Bacillaceae</taxon>
        <taxon>Texcoconibacillus</taxon>
    </lineage>
</organism>
<dbReference type="NCBIfam" id="NF045773">
    <property type="entry name" value="cytochro_C550"/>
    <property type="match status" value="1"/>
</dbReference>
<keyword evidence="5 7" id="KW-0408">Iron</keyword>
<dbReference type="InterPro" id="IPR051811">
    <property type="entry name" value="Cytochrome_c550/c551-like"/>
</dbReference>
<keyword evidence="2 6" id="KW-0349">Heme</keyword>
<keyword evidence="11" id="KW-1185">Reference proteome</keyword>
<dbReference type="GO" id="GO:0020037">
    <property type="term" value="F:heme binding"/>
    <property type="evidence" value="ECO:0007669"/>
    <property type="project" value="InterPro"/>
</dbReference>
<keyword evidence="3 7" id="KW-0479">Metal-binding</keyword>
<dbReference type="EMBL" id="JACHHB010000009">
    <property type="protein sequence ID" value="MBB5173921.1"/>
    <property type="molecule type" value="Genomic_DNA"/>
</dbReference>
<dbReference type="PROSITE" id="PS51007">
    <property type="entry name" value="CYTC"/>
    <property type="match status" value="1"/>
</dbReference>
<accession>A0A840QRH6</accession>
<keyword evidence="1" id="KW-0813">Transport</keyword>
<evidence type="ECO:0000313" key="11">
    <source>
        <dbReference type="Proteomes" id="UP000551878"/>
    </source>
</evidence>
<name>A0A840QRH6_9BACI</name>
<dbReference type="Pfam" id="PF13442">
    <property type="entry name" value="Cytochrome_CBB3"/>
    <property type="match status" value="1"/>
</dbReference>
<evidence type="ECO:0000256" key="1">
    <source>
        <dbReference type="ARBA" id="ARBA00022448"/>
    </source>
</evidence>
<feature type="binding site" description="axial binding residue" evidence="7">
    <location>
        <position position="67"/>
    </location>
    <ligand>
        <name>heme c</name>
        <dbReference type="ChEBI" id="CHEBI:61717"/>
    </ligand>
    <ligandPart>
        <name>Fe</name>
        <dbReference type="ChEBI" id="CHEBI:18248"/>
    </ligandPart>
</feature>
<dbReference type="InterPro" id="IPR009056">
    <property type="entry name" value="Cyt_c-like_dom"/>
</dbReference>